<feature type="domain" description="PAC" evidence="4">
    <location>
        <begin position="203"/>
        <end position="255"/>
    </location>
</feature>
<feature type="domain" description="PAS" evidence="3">
    <location>
        <begin position="266"/>
        <end position="308"/>
    </location>
</feature>
<dbReference type="PRINTS" id="PR00260">
    <property type="entry name" value="CHEMTRNSDUCR"/>
</dbReference>
<evidence type="ECO:0000259" key="3">
    <source>
        <dbReference type="PROSITE" id="PS50112"/>
    </source>
</evidence>
<dbReference type="GO" id="GO:0007165">
    <property type="term" value="P:signal transduction"/>
    <property type="evidence" value="ECO:0007669"/>
    <property type="project" value="UniProtKB-KW"/>
</dbReference>
<accession>A0A1H0H1W3</accession>
<dbReference type="RefSeq" id="WP_244507721.1">
    <property type="nucleotide sequence ID" value="NZ_FNHS01000015.1"/>
</dbReference>
<dbReference type="EMBL" id="FNHS01000015">
    <property type="protein sequence ID" value="SDO13139.1"/>
    <property type="molecule type" value="Genomic_DNA"/>
</dbReference>
<dbReference type="PROSITE" id="PS50112">
    <property type="entry name" value="PAS"/>
    <property type="match status" value="3"/>
</dbReference>
<evidence type="ECO:0000313" key="5">
    <source>
        <dbReference type="EMBL" id="SDO13139.1"/>
    </source>
</evidence>
<dbReference type="Pfam" id="PF08447">
    <property type="entry name" value="PAS_3"/>
    <property type="match status" value="3"/>
</dbReference>
<dbReference type="PANTHER" id="PTHR24422:SF10">
    <property type="entry name" value="CHEMOTAXIS PROTEIN METHYLTRANSFERASE 2"/>
    <property type="match status" value="1"/>
</dbReference>
<feature type="domain" description="PAC" evidence="4">
    <location>
        <begin position="325"/>
        <end position="377"/>
    </location>
</feature>
<dbReference type="PROSITE" id="PS50113">
    <property type="entry name" value="PAC"/>
    <property type="match status" value="3"/>
</dbReference>
<feature type="domain" description="PAS" evidence="3">
    <location>
        <begin position="144"/>
        <end position="174"/>
    </location>
</feature>
<dbReference type="InterPro" id="IPR050903">
    <property type="entry name" value="Bact_Chemotaxis_MeTrfase"/>
</dbReference>
<dbReference type="SMART" id="SM00086">
    <property type="entry name" value="PAC"/>
    <property type="match status" value="3"/>
</dbReference>
<dbReference type="InterPro" id="IPR000014">
    <property type="entry name" value="PAS"/>
</dbReference>
<dbReference type="InterPro" id="IPR004089">
    <property type="entry name" value="MCPsignal_dom"/>
</dbReference>
<dbReference type="InterPro" id="IPR035965">
    <property type="entry name" value="PAS-like_dom_sf"/>
</dbReference>
<dbReference type="InterPro" id="IPR013655">
    <property type="entry name" value="PAS_fold_3"/>
</dbReference>
<dbReference type="SMART" id="SM00283">
    <property type="entry name" value="MA"/>
    <property type="match status" value="1"/>
</dbReference>
<dbReference type="PROSITE" id="PS50111">
    <property type="entry name" value="CHEMOTAXIS_TRANSDUC_2"/>
    <property type="match status" value="1"/>
</dbReference>
<sequence>MAIMFDRSITSKIKALDRSQAVIEFNLDGTILTANQNFCDALGYRLEEIRGKSHAQLVDLAYRDSEAYRAFWAALRGGTFQAGEFKRIGKDGREVWLQATYNPILGRGGKPVRVVKFASDVTEQVQRTIAYEGQIQAIDRSQAVIEFKVDGTILTANENFLTVMGYRLEEIVGRHHSLFIEAAARDSADYRTFWSRLASGQYEMAEFRRVAKDGHIVHIQGSYNPVFDRDGRLLKIVKFATDVTEQVVRTIAYEGQIKAINRSQAVIEFAADGTILTANENFLTVLGYRLDEIVGRHHSLFIEPAARESPEYRTFWSRLAGGQYEMDEFRRVAKDGHIVHIQGSYNPVFDRDGRLLKIVKFATDVTPLAQDREHRAELQGAIVRDLNAIAEASSSVSQQAEQAASSSTQVSSEIQAVASGAEELAASVSEISGQVVQASQISGQAVDQAKATQAIIGGLSEAATQIGEVVALIQSIAAQTNLLALNATIEAARAGDAGRGFAVVAAEVKELANQTARATEQIGSQIAGTQDATREAVEAIGAIQSTIVRLNEVASAISTAVEQQSAVTREMSANMQTAAQGVGAITSGLGLIAQSAVEADQATQKLRTAAQSLA</sequence>
<dbReference type="Pfam" id="PF00015">
    <property type="entry name" value="MCPsignal"/>
    <property type="match status" value="1"/>
</dbReference>
<protein>
    <submittedName>
        <fullName evidence="5">Methyl-accepting chemotaxis sensory transducer with Pas/Pac sensor</fullName>
    </submittedName>
</protein>
<organism evidence="5 6">
    <name type="scientific">Methylobacterium phyllostachyos</name>
    <dbReference type="NCBI Taxonomy" id="582672"/>
    <lineage>
        <taxon>Bacteria</taxon>
        <taxon>Pseudomonadati</taxon>
        <taxon>Pseudomonadota</taxon>
        <taxon>Alphaproteobacteria</taxon>
        <taxon>Hyphomicrobiales</taxon>
        <taxon>Methylobacteriaceae</taxon>
        <taxon>Methylobacterium</taxon>
    </lineage>
</organism>
<keyword evidence="6" id="KW-1185">Reference proteome</keyword>
<dbReference type="Gene3D" id="1.10.287.950">
    <property type="entry name" value="Methyl-accepting chemotaxis protein"/>
    <property type="match status" value="1"/>
</dbReference>
<dbReference type="CDD" id="cd00130">
    <property type="entry name" value="PAS"/>
    <property type="match status" value="3"/>
</dbReference>
<gene>
    <name evidence="5" type="ORF">SAMN05216360_11552</name>
</gene>
<feature type="domain" description="PAC" evidence="4">
    <location>
        <begin position="81"/>
        <end position="133"/>
    </location>
</feature>
<name>A0A1H0H1W3_9HYPH</name>
<keyword evidence="1" id="KW-0807">Transducer</keyword>
<feature type="domain" description="Methyl-accepting transducer" evidence="2">
    <location>
        <begin position="378"/>
        <end position="614"/>
    </location>
</feature>
<evidence type="ECO:0000256" key="1">
    <source>
        <dbReference type="PROSITE-ProRule" id="PRU00284"/>
    </source>
</evidence>
<reference evidence="6" key="1">
    <citation type="submission" date="2016-10" db="EMBL/GenBank/DDBJ databases">
        <authorList>
            <person name="Varghese N."/>
            <person name="Submissions S."/>
        </authorList>
    </citation>
    <scope>NUCLEOTIDE SEQUENCE [LARGE SCALE GENOMIC DNA]</scope>
    <source>
        <strain evidence="6">BL47</strain>
    </source>
</reference>
<dbReference type="Gene3D" id="3.30.450.20">
    <property type="entry name" value="PAS domain"/>
    <property type="match status" value="3"/>
</dbReference>
<dbReference type="SUPFAM" id="SSF55785">
    <property type="entry name" value="PYP-like sensor domain (PAS domain)"/>
    <property type="match status" value="3"/>
</dbReference>
<evidence type="ECO:0000259" key="4">
    <source>
        <dbReference type="PROSITE" id="PS50113"/>
    </source>
</evidence>
<dbReference type="STRING" id="582672.SAMN05216360_11552"/>
<dbReference type="PANTHER" id="PTHR24422">
    <property type="entry name" value="CHEMOTAXIS PROTEIN METHYLTRANSFERASE"/>
    <property type="match status" value="1"/>
</dbReference>
<dbReference type="InterPro" id="IPR004090">
    <property type="entry name" value="Chemotax_Me-accpt_rcpt"/>
</dbReference>
<dbReference type="AlphaFoldDB" id="A0A1H0H1W3"/>
<feature type="domain" description="PAS" evidence="3">
    <location>
        <begin position="22"/>
        <end position="65"/>
    </location>
</feature>
<dbReference type="GO" id="GO:0006935">
    <property type="term" value="P:chemotaxis"/>
    <property type="evidence" value="ECO:0007669"/>
    <property type="project" value="InterPro"/>
</dbReference>
<dbReference type="InterPro" id="IPR001610">
    <property type="entry name" value="PAC"/>
</dbReference>
<dbReference type="InterPro" id="IPR000700">
    <property type="entry name" value="PAS-assoc_C"/>
</dbReference>
<evidence type="ECO:0000259" key="2">
    <source>
        <dbReference type="PROSITE" id="PS50111"/>
    </source>
</evidence>
<dbReference type="GO" id="GO:0016020">
    <property type="term" value="C:membrane"/>
    <property type="evidence" value="ECO:0007669"/>
    <property type="project" value="InterPro"/>
</dbReference>
<dbReference type="SUPFAM" id="SSF58104">
    <property type="entry name" value="Methyl-accepting chemotaxis protein (MCP) signaling domain"/>
    <property type="match status" value="1"/>
</dbReference>
<dbReference type="SMART" id="SM00091">
    <property type="entry name" value="PAS"/>
    <property type="match status" value="3"/>
</dbReference>
<dbReference type="NCBIfam" id="TIGR00229">
    <property type="entry name" value="sensory_box"/>
    <property type="match status" value="3"/>
</dbReference>
<proteinExistence type="predicted"/>
<dbReference type="Proteomes" id="UP000198704">
    <property type="component" value="Unassembled WGS sequence"/>
</dbReference>
<dbReference type="GO" id="GO:0004888">
    <property type="term" value="F:transmembrane signaling receptor activity"/>
    <property type="evidence" value="ECO:0007669"/>
    <property type="project" value="InterPro"/>
</dbReference>
<evidence type="ECO:0000313" key="6">
    <source>
        <dbReference type="Proteomes" id="UP000198704"/>
    </source>
</evidence>